<dbReference type="GO" id="GO:0005524">
    <property type="term" value="F:ATP binding"/>
    <property type="evidence" value="ECO:0007669"/>
    <property type="project" value="UniProtKB-UniRule"/>
</dbReference>
<comment type="function">
    <text evidence="6">Acts both as a biotin--[acetyl-CoA-carboxylase] ligase and a biotin-operon repressor. In the presence of ATP, BirA activates biotin to form the BirA-biotinyl-5'-adenylate (BirA-bio-5'-AMP or holoBirA) complex. HoloBirA can either transfer the biotinyl moiety to the biotin carboxyl carrier protein (BCCP) subunit of acetyl-CoA carboxylase, or bind to the biotin operator site and inhibit transcription of the operon.</text>
</comment>
<dbReference type="InterPro" id="IPR011991">
    <property type="entry name" value="ArsR-like_HTH"/>
</dbReference>
<evidence type="ECO:0000313" key="9">
    <source>
        <dbReference type="Proteomes" id="UP000297890"/>
    </source>
</evidence>
<dbReference type="AlphaFoldDB" id="A0A4Z0F9T0"/>
<sequence length="333" mass="36045">MVECDTELPEIQGQLIRMLAHGAVISGADLAYALGISRTAIWKRLRQLTAMGIRVVAVRGRGYRLAEPLELLDQTVITAGLPQAISARLDAFHFPFAVDSTNAMLMRLPLATRPRICLAELQWAGRGRRGRVWHTPVGAQIPLSMSYAFAALPADFPALGLAVGVMVAKALTRLGIEGIGIKWPNDLVWQERKLGGVLIEMRGEACGPCEVVVGVGINVNLPERSAARIDQPWTDLTHIAGSARPHRNQLAQALIVALVEGLDQFAAEGLAPFLPAFQTFDALVGRCVQVEQGGQWHPGIALGINERGGLLVRDSEGIRTYWSGEVSVREMST</sequence>
<evidence type="ECO:0000256" key="1">
    <source>
        <dbReference type="ARBA" id="ARBA00022598"/>
    </source>
</evidence>
<evidence type="ECO:0000256" key="6">
    <source>
        <dbReference type="HAMAP-Rule" id="MF_00978"/>
    </source>
</evidence>
<evidence type="ECO:0000256" key="4">
    <source>
        <dbReference type="ARBA" id="ARBA00023267"/>
    </source>
</evidence>
<dbReference type="Proteomes" id="UP000297890">
    <property type="component" value="Unassembled WGS sequence"/>
</dbReference>
<protein>
    <recommendedName>
        <fullName evidence="6">Bifunctional ligase/repressor BirA</fullName>
    </recommendedName>
    <alternativeName>
        <fullName evidence="6">Biotin operon repressor</fullName>
    </alternativeName>
    <alternativeName>
        <fullName evidence="6">Biotin--[acetyl-CoA-carboxylase] ligase</fullName>
        <ecNumber evidence="6">6.3.4.15</ecNumber>
    </alternativeName>
    <alternativeName>
        <fullName evidence="6">Biotin--protein ligase</fullName>
    </alternativeName>
    <alternativeName>
        <fullName evidence="6">Biotin-[acetyl-CoA carboxylase] synthetase</fullName>
    </alternativeName>
</protein>
<feature type="binding site" evidence="6">
    <location>
        <begin position="126"/>
        <end position="128"/>
    </location>
    <ligand>
        <name>biotin</name>
        <dbReference type="ChEBI" id="CHEBI:57586"/>
    </ligand>
</feature>
<dbReference type="InterPro" id="IPR013196">
    <property type="entry name" value="HTH_11"/>
</dbReference>
<dbReference type="SUPFAM" id="SSF46785">
    <property type="entry name" value="Winged helix' DNA-binding domain"/>
    <property type="match status" value="1"/>
</dbReference>
<dbReference type="Gene3D" id="2.30.30.100">
    <property type="match status" value="1"/>
</dbReference>
<comment type="catalytic activity">
    <reaction evidence="5 6">
        <text>biotin + L-lysyl-[protein] + ATP = N(6)-biotinyl-L-lysyl-[protein] + AMP + diphosphate + H(+)</text>
        <dbReference type="Rhea" id="RHEA:11756"/>
        <dbReference type="Rhea" id="RHEA-COMP:9752"/>
        <dbReference type="Rhea" id="RHEA-COMP:10505"/>
        <dbReference type="ChEBI" id="CHEBI:15378"/>
        <dbReference type="ChEBI" id="CHEBI:29969"/>
        <dbReference type="ChEBI" id="CHEBI:30616"/>
        <dbReference type="ChEBI" id="CHEBI:33019"/>
        <dbReference type="ChEBI" id="CHEBI:57586"/>
        <dbReference type="ChEBI" id="CHEBI:83144"/>
        <dbReference type="ChEBI" id="CHEBI:456215"/>
        <dbReference type="EC" id="6.3.4.15"/>
    </reaction>
</comment>
<dbReference type="InterPro" id="IPR004143">
    <property type="entry name" value="BPL_LPL_catalytic"/>
</dbReference>
<dbReference type="PROSITE" id="PS51733">
    <property type="entry name" value="BPL_LPL_CATALYTIC"/>
    <property type="match status" value="1"/>
</dbReference>
<evidence type="ECO:0000259" key="7">
    <source>
        <dbReference type="PROSITE" id="PS51733"/>
    </source>
</evidence>
<keyword evidence="6" id="KW-0804">Transcription</keyword>
<dbReference type="GO" id="GO:0003677">
    <property type="term" value="F:DNA binding"/>
    <property type="evidence" value="ECO:0007669"/>
    <property type="project" value="UniProtKB-UniRule"/>
</dbReference>
<keyword evidence="6" id="KW-0805">Transcription regulation</keyword>
<dbReference type="RefSeq" id="WP_135281930.1">
    <property type="nucleotide sequence ID" value="NZ_SRIO01000009.1"/>
</dbReference>
<keyword evidence="6" id="KW-0678">Repressor</keyword>
<dbReference type="InterPro" id="IPR019885">
    <property type="entry name" value="Tscrpt_reg_HTH_AsnC-type_CS"/>
</dbReference>
<dbReference type="GO" id="GO:0004077">
    <property type="term" value="F:biotin--[biotin carboxyl-carrier protein] ligase activity"/>
    <property type="evidence" value="ECO:0007669"/>
    <property type="project" value="UniProtKB-UniRule"/>
</dbReference>
<gene>
    <name evidence="6" type="primary">birA</name>
    <name evidence="8" type="ORF">E4680_08210</name>
</gene>
<dbReference type="InterPro" id="IPR004408">
    <property type="entry name" value="Biotin_CoA_COase_ligase"/>
</dbReference>
<dbReference type="CDD" id="cd00090">
    <property type="entry name" value="HTH_ARSR"/>
    <property type="match status" value="1"/>
</dbReference>
<dbReference type="Pfam" id="PF02237">
    <property type="entry name" value="BPL_C"/>
    <property type="match status" value="1"/>
</dbReference>
<dbReference type="HAMAP" id="MF_00978">
    <property type="entry name" value="Bifunct_BirA"/>
    <property type="match status" value="1"/>
</dbReference>
<organism evidence="8 9">
    <name type="scientific">Candidatus Macondimonas diazotrophica</name>
    <dbReference type="NCBI Taxonomy" id="2305248"/>
    <lineage>
        <taxon>Bacteria</taxon>
        <taxon>Pseudomonadati</taxon>
        <taxon>Pseudomonadota</taxon>
        <taxon>Gammaproteobacteria</taxon>
        <taxon>Chromatiales</taxon>
        <taxon>Ectothiorhodospiraceae</taxon>
        <taxon>Candidatus Macondimonas</taxon>
    </lineage>
</organism>
<dbReference type="PROSITE" id="PS00519">
    <property type="entry name" value="HTH_ASNC_1"/>
    <property type="match status" value="1"/>
</dbReference>
<feature type="binding site" evidence="6">
    <location>
        <position position="193"/>
    </location>
    <ligand>
        <name>biotin</name>
        <dbReference type="ChEBI" id="CHEBI:57586"/>
    </ligand>
</feature>
<proteinExistence type="inferred from homology"/>
<dbReference type="InterPro" id="IPR003142">
    <property type="entry name" value="BPL_C"/>
</dbReference>
<dbReference type="InterPro" id="IPR030855">
    <property type="entry name" value="Bifunct_BirA"/>
</dbReference>
<feature type="domain" description="BPL/LPL catalytic" evidence="7">
    <location>
        <begin position="82"/>
        <end position="266"/>
    </location>
</feature>
<comment type="similarity">
    <text evidence="6">Belongs to the biotin--protein ligase family.</text>
</comment>
<evidence type="ECO:0000256" key="2">
    <source>
        <dbReference type="ARBA" id="ARBA00022741"/>
    </source>
</evidence>
<keyword evidence="3 6" id="KW-0067">ATP-binding</keyword>
<dbReference type="NCBIfam" id="TIGR00121">
    <property type="entry name" value="birA_ligase"/>
    <property type="match status" value="1"/>
</dbReference>
<dbReference type="InterPro" id="IPR008988">
    <property type="entry name" value="Transcriptional_repressor_C"/>
</dbReference>
<dbReference type="SUPFAM" id="SSF55681">
    <property type="entry name" value="Class II aaRS and biotin synthetases"/>
    <property type="match status" value="1"/>
</dbReference>
<dbReference type="GO" id="GO:0006355">
    <property type="term" value="P:regulation of DNA-templated transcription"/>
    <property type="evidence" value="ECO:0007669"/>
    <property type="project" value="UniProtKB-UniRule"/>
</dbReference>
<keyword evidence="9" id="KW-1185">Reference proteome</keyword>
<comment type="caution">
    <text evidence="8">The sequence shown here is derived from an EMBL/GenBank/DDBJ whole genome shotgun (WGS) entry which is preliminary data.</text>
</comment>
<keyword evidence="6" id="KW-0238">DNA-binding</keyword>
<dbReference type="InterPro" id="IPR036388">
    <property type="entry name" value="WH-like_DNA-bd_sf"/>
</dbReference>
<dbReference type="GO" id="GO:0005737">
    <property type="term" value="C:cytoplasm"/>
    <property type="evidence" value="ECO:0007669"/>
    <property type="project" value="TreeGrafter"/>
</dbReference>
<dbReference type="Gene3D" id="3.30.930.10">
    <property type="entry name" value="Bira Bifunctional Protein, Domain 2"/>
    <property type="match status" value="1"/>
</dbReference>
<dbReference type="PANTHER" id="PTHR12835">
    <property type="entry name" value="BIOTIN PROTEIN LIGASE"/>
    <property type="match status" value="1"/>
</dbReference>
<evidence type="ECO:0000256" key="3">
    <source>
        <dbReference type="ARBA" id="ARBA00022840"/>
    </source>
</evidence>
<keyword evidence="2 6" id="KW-0547">Nucleotide-binding</keyword>
<accession>A0A4Z0F9T0</accession>
<dbReference type="InterPro" id="IPR036390">
    <property type="entry name" value="WH_DNA-bd_sf"/>
</dbReference>
<keyword evidence="1 6" id="KW-0436">Ligase</keyword>
<evidence type="ECO:0000313" key="8">
    <source>
        <dbReference type="EMBL" id="TFZ82455.1"/>
    </source>
</evidence>
<keyword evidence="4 6" id="KW-0092">Biotin</keyword>
<dbReference type="InterPro" id="IPR045864">
    <property type="entry name" value="aa-tRNA-synth_II/BPL/LPL"/>
</dbReference>
<feature type="DNA-binding region" description="H-T-H motif" evidence="6">
    <location>
        <begin position="27"/>
        <end position="46"/>
    </location>
</feature>
<dbReference type="Pfam" id="PF08279">
    <property type="entry name" value="HTH_11"/>
    <property type="match status" value="1"/>
</dbReference>
<dbReference type="PANTHER" id="PTHR12835:SF5">
    <property type="entry name" value="BIOTIN--PROTEIN LIGASE"/>
    <property type="match status" value="1"/>
</dbReference>
<name>A0A4Z0F9T0_9GAMM</name>
<feature type="binding site" evidence="6">
    <location>
        <position position="122"/>
    </location>
    <ligand>
        <name>biotin</name>
        <dbReference type="ChEBI" id="CHEBI:57586"/>
    </ligand>
</feature>
<dbReference type="EC" id="6.3.4.15" evidence="6"/>
<dbReference type="OrthoDB" id="9807064at2"/>
<dbReference type="Pfam" id="PF03099">
    <property type="entry name" value="BPL_LplA_LipB"/>
    <property type="match status" value="1"/>
</dbReference>
<dbReference type="CDD" id="cd16442">
    <property type="entry name" value="BPL"/>
    <property type="match status" value="1"/>
</dbReference>
<dbReference type="Gene3D" id="1.10.10.10">
    <property type="entry name" value="Winged helix-like DNA-binding domain superfamily/Winged helix DNA-binding domain"/>
    <property type="match status" value="1"/>
</dbReference>
<dbReference type="SUPFAM" id="SSF50037">
    <property type="entry name" value="C-terminal domain of transcriptional repressors"/>
    <property type="match status" value="1"/>
</dbReference>
<evidence type="ECO:0000256" key="5">
    <source>
        <dbReference type="ARBA" id="ARBA00047846"/>
    </source>
</evidence>
<feature type="binding site" evidence="6">
    <location>
        <begin position="100"/>
        <end position="102"/>
    </location>
    <ligand>
        <name>biotin</name>
        <dbReference type="ChEBI" id="CHEBI:57586"/>
    </ligand>
</feature>
<reference evidence="8 9" key="1">
    <citation type="journal article" date="2019" name="ISME J.">
        <title>Candidatus Macondimonas diazotrophica, a novel gammaproteobacterial genus dominating crude-oil-contaminated coastal sediments.</title>
        <authorList>
            <person name="Karthikeyan S."/>
            <person name="Konstantinidis K."/>
        </authorList>
    </citation>
    <scope>NUCLEOTIDE SEQUENCE [LARGE SCALE GENOMIC DNA]</scope>
    <source>
        <strain evidence="8 9">KTK01</strain>
    </source>
</reference>
<dbReference type="EMBL" id="SRIO01000009">
    <property type="protein sequence ID" value="TFZ82455.1"/>
    <property type="molecule type" value="Genomic_DNA"/>
</dbReference>